<evidence type="ECO:0000313" key="1">
    <source>
        <dbReference type="EMBL" id="GAU36883.1"/>
    </source>
</evidence>
<proteinExistence type="predicted"/>
<protein>
    <submittedName>
        <fullName evidence="1">Uncharacterized protein</fullName>
    </submittedName>
</protein>
<keyword evidence="2" id="KW-1185">Reference proteome</keyword>
<dbReference type="Proteomes" id="UP000242715">
    <property type="component" value="Unassembled WGS sequence"/>
</dbReference>
<sequence length="65" mass="7304">MTIPSLNRVAVARMQQIVDELKPIGQQLHLAGQGPFALPESDTVTKANKLDQLRQLRQQLVKLEE</sequence>
<gene>
    <name evidence="1" type="ORF">TSUD_220520</name>
</gene>
<name>A0A2Z6N4J4_TRISU</name>
<reference evidence="2" key="1">
    <citation type="journal article" date="2017" name="Front. Plant Sci.">
        <title>Climate Clever Clovers: New Paradigm to Reduce the Environmental Footprint of Ruminants by Breeding Low Methanogenic Forages Utilizing Haplotype Variation.</title>
        <authorList>
            <person name="Kaur P."/>
            <person name="Appels R."/>
            <person name="Bayer P.E."/>
            <person name="Keeble-Gagnere G."/>
            <person name="Wang J."/>
            <person name="Hirakawa H."/>
            <person name="Shirasawa K."/>
            <person name="Vercoe P."/>
            <person name="Stefanova K."/>
            <person name="Durmic Z."/>
            <person name="Nichols P."/>
            <person name="Revell C."/>
            <person name="Isobe S.N."/>
            <person name="Edwards D."/>
            <person name="Erskine W."/>
        </authorList>
    </citation>
    <scope>NUCLEOTIDE SEQUENCE [LARGE SCALE GENOMIC DNA]</scope>
    <source>
        <strain evidence="2">cv. Daliak</strain>
    </source>
</reference>
<dbReference type="OrthoDB" id="10476403at2759"/>
<accession>A0A2Z6N4J4</accession>
<dbReference type="EMBL" id="DF973645">
    <property type="protein sequence ID" value="GAU36883.1"/>
    <property type="molecule type" value="Genomic_DNA"/>
</dbReference>
<dbReference type="AlphaFoldDB" id="A0A2Z6N4J4"/>
<organism evidence="1 2">
    <name type="scientific">Trifolium subterraneum</name>
    <name type="common">Subterranean clover</name>
    <dbReference type="NCBI Taxonomy" id="3900"/>
    <lineage>
        <taxon>Eukaryota</taxon>
        <taxon>Viridiplantae</taxon>
        <taxon>Streptophyta</taxon>
        <taxon>Embryophyta</taxon>
        <taxon>Tracheophyta</taxon>
        <taxon>Spermatophyta</taxon>
        <taxon>Magnoliopsida</taxon>
        <taxon>eudicotyledons</taxon>
        <taxon>Gunneridae</taxon>
        <taxon>Pentapetalae</taxon>
        <taxon>rosids</taxon>
        <taxon>fabids</taxon>
        <taxon>Fabales</taxon>
        <taxon>Fabaceae</taxon>
        <taxon>Papilionoideae</taxon>
        <taxon>50 kb inversion clade</taxon>
        <taxon>NPAAA clade</taxon>
        <taxon>Hologalegina</taxon>
        <taxon>IRL clade</taxon>
        <taxon>Trifolieae</taxon>
        <taxon>Trifolium</taxon>
    </lineage>
</organism>
<evidence type="ECO:0000313" key="2">
    <source>
        <dbReference type="Proteomes" id="UP000242715"/>
    </source>
</evidence>